<evidence type="ECO:0008006" key="4">
    <source>
        <dbReference type="Google" id="ProtNLM"/>
    </source>
</evidence>
<gene>
    <name evidence="2" type="ORF">Y958_18250</name>
</gene>
<protein>
    <recommendedName>
        <fullName evidence="4">UrcA family protein</fullName>
    </recommendedName>
</protein>
<sequence length="133" mass="13596">MVHHKEENMRFTKTLALIPVLAALAIPLGTAQASGTATTGTATAGIQVPAITITAAQTDAARRVCRDTLGLAPANVDFAACVDSLKTQAAAAQQPVPEARACAEMGHTPGGTEHRHCVAHLASAVSHAQTPLN</sequence>
<evidence type="ECO:0000256" key="1">
    <source>
        <dbReference type="SAM" id="SignalP"/>
    </source>
</evidence>
<accession>A0A248JWD6</accession>
<dbReference type="AlphaFoldDB" id="A0A248JWD6"/>
<proteinExistence type="predicted"/>
<dbReference type="Proteomes" id="UP000197153">
    <property type="component" value="Chromosome 2"/>
</dbReference>
<feature type="signal peptide" evidence="1">
    <location>
        <begin position="1"/>
        <end position="33"/>
    </location>
</feature>
<dbReference type="EMBL" id="CP022111">
    <property type="protein sequence ID" value="ASG22840.1"/>
    <property type="molecule type" value="Genomic_DNA"/>
</dbReference>
<evidence type="ECO:0000313" key="2">
    <source>
        <dbReference type="EMBL" id="ASG22840.1"/>
    </source>
</evidence>
<reference evidence="2 3" key="1">
    <citation type="submission" date="2017-06" db="EMBL/GenBank/DDBJ databases">
        <title>Complete genome sequence of Nitrospirillum amazonense strain CBAmC, an endophytic nitrogen-fixing and plant growth-promoting bacterium, isolated from sugarcane.</title>
        <authorList>
            <person name="Schwab S."/>
            <person name="dos Santos Teixeira K.R."/>
            <person name="Simoes Araujo J.L."/>
            <person name="Soares Vidal M."/>
            <person name="Borges de Freitas H.R."/>
            <person name="Rivello Crivelaro A.L."/>
            <person name="Bueno de Camargo Nunes A."/>
            <person name="dos Santos C.M."/>
            <person name="Palmeira da Silva Rosa D."/>
            <person name="da Silva Padilha D."/>
            <person name="da Silva E."/>
            <person name="Araujo Terra L."/>
            <person name="Soares Mendes V."/>
            <person name="Farinelli L."/>
            <person name="Magalhaes Cruz L."/>
            <person name="Baldani J.I."/>
        </authorList>
    </citation>
    <scope>NUCLEOTIDE SEQUENCE [LARGE SCALE GENOMIC DNA]</scope>
    <source>
        <strain evidence="2 3">CBAmC</strain>
    </source>
</reference>
<keyword evidence="3" id="KW-1185">Reference proteome</keyword>
<dbReference type="KEGG" id="nao:Y958_18250"/>
<feature type="chain" id="PRO_5012105784" description="UrcA family protein" evidence="1">
    <location>
        <begin position="34"/>
        <end position="133"/>
    </location>
</feature>
<evidence type="ECO:0000313" key="3">
    <source>
        <dbReference type="Proteomes" id="UP000197153"/>
    </source>
</evidence>
<keyword evidence="1" id="KW-0732">Signal</keyword>
<organism evidence="2 3">
    <name type="scientific">Nitrospirillum viridazoti CBAmc</name>
    <dbReference type="NCBI Taxonomy" id="1441467"/>
    <lineage>
        <taxon>Bacteria</taxon>
        <taxon>Pseudomonadati</taxon>
        <taxon>Pseudomonadota</taxon>
        <taxon>Alphaproteobacteria</taxon>
        <taxon>Rhodospirillales</taxon>
        <taxon>Azospirillaceae</taxon>
        <taxon>Nitrospirillum</taxon>
        <taxon>Nitrospirillum viridazoti</taxon>
    </lineage>
</organism>
<name>A0A248JWD6_9PROT</name>